<dbReference type="PANTHER" id="PTHR30050">
    <property type="entry name" value="CHROMOSOMAL REPLICATION INITIATOR PROTEIN DNAA"/>
    <property type="match status" value="1"/>
</dbReference>
<organism evidence="2 3">
    <name type="scientific">Pseudidiomarina atlantica</name>
    <dbReference type="NCBI Taxonomy" id="1517416"/>
    <lineage>
        <taxon>Bacteria</taxon>
        <taxon>Pseudomonadati</taxon>
        <taxon>Pseudomonadota</taxon>
        <taxon>Gammaproteobacteria</taxon>
        <taxon>Alteromonadales</taxon>
        <taxon>Idiomarinaceae</taxon>
        <taxon>Pseudidiomarina</taxon>
    </lineage>
</organism>
<evidence type="ECO:0000313" key="3">
    <source>
        <dbReference type="Proteomes" id="UP000053718"/>
    </source>
</evidence>
<dbReference type="InterPro" id="IPR017788">
    <property type="entry name" value="Hda"/>
</dbReference>
<comment type="caution">
    <text evidence="2">The sequence shown here is derived from an EMBL/GenBank/DDBJ whole genome shotgun (WGS) entry which is preliminary data.</text>
</comment>
<accession>A0A094IS60</accession>
<evidence type="ECO:0000259" key="1">
    <source>
        <dbReference type="SMART" id="SM00382"/>
    </source>
</evidence>
<protein>
    <recommendedName>
        <fullName evidence="1">AAA+ ATPase domain-containing protein</fullName>
    </recommendedName>
</protein>
<dbReference type="EMBL" id="JPIN01000001">
    <property type="protein sequence ID" value="KFZ29967.1"/>
    <property type="molecule type" value="Genomic_DNA"/>
</dbReference>
<dbReference type="STRING" id="1517416.IDAT_02470"/>
<dbReference type="PANTHER" id="PTHR30050:SF5">
    <property type="entry name" value="DNAA REGULATORY INACTIVATOR HDA"/>
    <property type="match status" value="1"/>
</dbReference>
<dbReference type="InterPro" id="IPR055199">
    <property type="entry name" value="Hda_lid"/>
</dbReference>
<dbReference type="Gene3D" id="3.40.50.300">
    <property type="entry name" value="P-loop containing nucleotide triphosphate hydrolases"/>
    <property type="match status" value="1"/>
</dbReference>
<dbReference type="GO" id="GO:0032297">
    <property type="term" value="P:negative regulation of DNA-templated DNA replication initiation"/>
    <property type="evidence" value="ECO:0007669"/>
    <property type="project" value="InterPro"/>
</dbReference>
<dbReference type="SMART" id="SM00382">
    <property type="entry name" value="AAA"/>
    <property type="match status" value="1"/>
</dbReference>
<sequence length="226" mass="24633">MTLQQLPLNVQLPSNETFATLVLGPNSEAIAVAQQGAQSITYLWGRAGVGKSHVLHALCAAAPTPVMYLPLAELQGATQAGVLKGLERYPLICLDDVDAVLDDANWCYELFTLFNRVRDAESGRLLVTASVSPAQVKAAYQDVQSRLSWGVVMQLHELDDAQKIDALQLRAQAMGLELRHDTAQFMLQRLGRDMGSLIGSLKRLDRASIAAQRKLTIPFIKAVLAI</sequence>
<dbReference type="AlphaFoldDB" id="A0A094IS60"/>
<dbReference type="eggNOG" id="COG0593">
    <property type="taxonomic scope" value="Bacteria"/>
</dbReference>
<dbReference type="Pfam" id="PF22688">
    <property type="entry name" value="Hda_lid"/>
    <property type="match status" value="1"/>
</dbReference>
<gene>
    <name evidence="2" type="ORF">IDAT_02470</name>
</gene>
<dbReference type="Proteomes" id="UP000053718">
    <property type="component" value="Unassembled WGS sequence"/>
</dbReference>
<dbReference type="GO" id="GO:0005524">
    <property type="term" value="F:ATP binding"/>
    <property type="evidence" value="ECO:0007669"/>
    <property type="project" value="InterPro"/>
</dbReference>
<dbReference type="Pfam" id="PF00004">
    <property type="entry name" value="AAA"/>
    <property type="match status" value="1"/>
</dbReference>
<dbReference type="SUPFAM" id="SSF52540">
    <property type="entry name" value="P-loop containing nucleoside triphosphate hydrolases"/>
    <property type="match status" value="1"/>
</dbReference>
<dbReference type="GO" id="GO:0016887">
    <property type="term" value="F:ATP hydrolysis activity"/>
    <property type="evidence" value="ECO:0007669"/>
    <property type="project" value="InterPro"/>
</dbReference>
<evidence type="ECO:0000313" key="2">
    <source>
        <dbReference type="EMBL" id="KFZ29967.1"/>
    </source>
</evidence>
<dbReference type="GO" id="GO:0006270">
    <property type="term" value="P:DNA replication initiation"/>
    <property type="evidence" value="ECO:0007669"/>
    <property type="project" value="TreeGrafter"/>
</dbReference>
<dbReference type="InterPro" id="IPR003959">
    <property type="entry name" value="ATPase_AAA_core"/>
</dbReference>
<proteinExistence type="predicted"/>
<reference evidence="2 3" key="1">
    <citation type="submission" date="2014-06" db="EMBL/GenBank/DDBJ databases">
        <title>Draft genome sequence of Idiomarina sp. MCCC 1A10513.</title>
        <authorList>
            <person name="Du J."/>
            <person name="Lai Q."/>
            <person name="Shao Z."/>
        </authorList>
    </citation>
    <scope>NUCLEOTIDE SEQUENCE [LARGE SCALE GENOMIC DNA]</scope>
    <source>
        <strain evidence="2 3">MCCC 1A10513</strain>
    </source>
</reference>
<feature type="domain" description="AAA+ ATPase" evidence="1">
    <location>
        <begin position="37"/>
        <end position="178"/>
    </location>
</feature>
<dbReference type="RefSeq" id="WP_034729972.1">
    <property type="nucleotide sequence ID" value="NZ_JPIN01000001.1"/>
</dbReference>
<dbReference type="InterPro" id="IPR027417">
    <property type="entry name" value="P-loop_NTPase"/>
</dbReference>
<dbReference type="NCBIfam" id="TIGR03420">
    <property type="entry name" value="DnaA_homol_Hda"/>
    <property type="match status" value="1"/>
</dbReference>
<dbReference type="OrthoDB" id="9784878at2"/>
<name>A0A094IS60_9GAMM</name>
<dbReference type="InterPro" id="IPR003593">
    <property type="entry name" value="AAA+_ATPase"/>
</dbReference>
<dbReference type="Gene3D" id="1.10.8.60">
    <property type="match status" value="1"/>
</dbReference>
<keyword evidence="3" id="KW-1185">Reference proteome</keyword>